<evidence type="ECO:0000313" key="4">
    <source>
        <dbReference type="Proteomes" id="UP001630127"/>
    </source>
</evidence>
<evidence type="ECO:0000256" key="2">
    <source>
        <dbReference type="SAM" id="SignalP"/>
    </source>
</evidence>
<feature type="transmembrane region" description="Helical" evidence="1">
    <location>
        <begin position="53"/>
        <end position="68"/>
    </location>
</feature>
<proteinExistence type="predicted"/>
<keyword evidence="1" id="KW-0472">Membrane</keyword>
<dbReference type="InterPro" id="IPR009424">
    <property type="entry name" value="AGP16/20/22/41"/>
</dbReference>
<keyword evidence="4" id="KW-1185">Reference proteome</keyword>
<evidence type="ECO:0000256" key="1">
    <source>
        <dbReference type="SAM" id="Phobius"/>
    </source>
</evidence>
<evidence type="ECO:0000313" key="3">
    <source>
        <dbReference type="EMBL" id="KAL3535762.1"/>
    </source>
</evidence>
<sequence length="69" mass="7292">MNSTRWVISSLPIMSFIILALMEFGSGQSITTAPSPSPIAPPSNDSTTIDQGIAYGLLLVALAITYLVH</sequence>
<name>A0ABD3AWY6_9GENT</name>
<protein>
    <recommendedName>
        <fullName evidence="5">Arabinogalactan peptide 22</fullName>
    </recommendedName>
</protein>
<dbReference type="AlphaFoldDB" id="A0ABD3AWY6"/>
<dbReference type="Pfam" id="PF06376">
    <property type="entry name" value="AGP"/>
    <property type="match status" value="1"/>
</dbReference>
<evidence type="ECO:0008006" key="5">
    <source>
        <dbReference type="Google" id="ProtNLM"/>
    </source>
</evidence>
<comment type="caution">
    <text evidence="3">The sequence shown here is derived from an EMBL/GenBank/DDBJ whole genome shotgun (WGS) entry which is preliminary data.</text>
</comment>
<dbReference type="PANTHER" id="PTHR33374">
    <property type="entry name" value="ARABINOGALACTAN PROTEIN 20"/>
    <property type="match status" value="1"/>
</dbReference>
<keyword evidence="2" id="KW-0732">Signal</keyword>
<dbReference type="EMBL" id="JBJUIK010000002">
    <property type="protein sequence ID" value="KAL3535762.1"/>
    <property type="molecule type" value="Genomic_DNA"/>
</dbReference>
<keyword evidence="1" id="KW-1133">Transmembrane helix</keyword>
<reference evidence="3 4" key="1">
    <citation type="submission" date="2024-11" db="EMBL/GenBank/DDBJ databases">
        <title>A near-complete genome assembly of Cinchona calisaya.</title>
        <authorList>
            <person name="Lian D.C."/>
            <person name="Zhao X.W."/>
            <person name="Wei L."/>
        </authorList>
    </citation>
    <scope>NUCLEOTIDE SEQUENCE [LARGE SCALE GENOMIC DNA]</scope>
    <source>
        <tissue evidence="3">Nenye</tissue>
    </source>
</reference>
<feature type="chain" id="PRO_5044749926" description="Arabinogalactan peptide 22" evidence="2">
    <location>
        <begin position="28"/>
        <end position="69"/>
    </location>
</feature>
<accession>A0ABD3AWY6</accession>
<keyword evidence="1" id="KW-0812">Transmembrane</keyword>
<organism evidence="3 4">
    <name type="scientific">Cinchona calisaya</name>
    <dbReference type="NCBI Taxonomy" id="153742"/>
    <lineage>
        <taxon>Eukaryota</taxon>
        <taxon>Viridiplantae</taxon>
        <taxon>Streptophyta</taxon>
        <taxon>Embryophyta</taxon>
        <taxon>Tracheophyta</taxon>
        <taxon>Spermatophyta</taxon>
        <taxon>Magnoliopsida</taxon>
        <taxon>eudicotyledons</taxon>
        <taxon>Gunneridae</taxon>
        <taxon>Pentapetalae</taxon>
        <taxon>asterids</taxon>
        <taxon>lamiids</taxon>
        <taxon>Gentianales</taxon>
        <taxon>Rubiaceae</taxon>
        <taxon>Cinchonoideae</taxon>
        <taxon>Cinchoneae</taxon>
        <taxon>Cinchona</taxon>
    </lineage>
</organism>
<gene>
    <name evidence="3" type="ORF">ACH5RR_004223</name>
</gene>
<dbReference type="Proteomes" id="UP001630127">
    <property type="component" value="Unassembled WGS sequence"/>
</dbReference>
<feature type="signal peptide" evidence="2">
    <location>
        <begin position="1"/>
        <end position="27"/>
    </location>
</feature>